<proteinExistence type="inferred from homology"/>
<dbReference type="SUPFAM" id="SSF55781">
    <property type="entry name" value="GAF domain-like"/>
    <property type="match status" value="1"/>
</dbReference>
<evidence type="ECO:0000256" key="1">
    <source>
        <dbReference type="ARBA" id="ARBA00006754"/>
    </source>
</evidence>
<feature type="domain" description="GAF" evidence="3">
    <location>
        <begin position="107"/>
        <end position="258"/>
    </location>
</feature>
<sequence length="675" mass="72097">MSSRRLPGGDIPAARSGVPPRSGAAESAAHRAIAHLLHLLAEEAPTEAFDRLSRCMLDPAVSTDRDLALTALARAGRVRELLAHRKHREKETQALYESARDLASLRDGEQVLEAILQRTRQLLGTDAAYLALVDPDTGEAYMRLTLGTVTTPIQSVRQRPGQGIGGRIIRTGRPYATANYQQDRSLDRDPSVTDAVAEDGIVGIIGAPLRLGRDVVGALFGANRYERAFEPSEVALLCSLADHAAIVIENVRLFERAERTAAELRAANAQLRVQGQALERGTSAHGQLMRTVLRRGDLAELIDAIGGILEGAVALVDPNGQVVASTAAGPGAGLPAVGTGWESPATTARPGAAHRLDGAADDATERWAVPVQAGPDSFGHLVFAAGTPLLEADVRILERSAQTAALLLLMERQAAVAEQHVRGEVIADLLAEREPRWDSFSRRARRVSGIDFDVPHSVLVLTAAGVSRRRLLRAAADYAATRRGLASEHAGKVVLLLPEVDGATAVRAVKPQLDRMTGGTVTCGVAGPAASAAAVRRLHRSADRCHRLLLALGRAGQAAGVEDLGVIGLVLSGTSREQLEQVLAETLGPIVRYDEQHGTPLVETLWVFFAAGQNPRAAARSLQVHPNTVYQRLERVDAVLGHRTWREPQGALTMQMALQLHRVVEQVPIEVLVGS</sequence>
<dbReference type="InterPro" id="IPR051448">
    <property type="entry name" value="CdaR-like_regulators"/>
</dbReference>
<dbReference type="SMART" id="SM00065">
    <property type="entry name" value="GAF"/>
    <property type="match status" value="1"/>
</dbReference>
<reference evidence="4 5" key="1">
    <citation type="submission" date="2017-09" db="EMBL/GenBank/DDBJ databases">
        <authorList>
            <person name="Ehlers B."/>
            <person name="Leendertz F.H."/>
        </authorList>
    </citation>
    <scope>NUCLEOTIDE SEQUENCE [LARGE SCALE GENOMIC DNA]</scope>
    <source>
        <strain evidence="4 5">DSM 46844</strain>
    </source>
</reference>
<dbReference type="PANTHER" id="PTHR33744:SF1">
    <property type="entry name" value="DNA-BINDING TRANSCRIPTIONAL ACTIVATOR ADER"/>
    <property type="match status" value="1"/>
</dbReference>
<dbReference type="PANTHER" id="PTHR33744">
    <property type="entry name" value="CARBOHYDRATE DIACID REGULATOR"/>
    <property type="match status" value="1"/>
</dbReference>
<dbReference type="Pfam" id="PF13556">
    <property type="entry name" value="HTH_30"/>
    <property type="match status" value="1"/>
</dbReference>
<dbReference type="InterPro" id="IPR042070">
    <property type="entry name" value="PucR_C-HTH_sf"/>
</dbReference>
<evidence type="ECO:0000259" key="3">
    <source>
        <dbReference type="SMART" id="SM00065"/>
    </source>
</evidence>
<evidence type="ECO:0000313" key="4">
    <source>
        <dbReference type="EMBL" id="SNX94690.1"/>
    </source>
</evidence>
<dbReference type="Proteomes" id="UP000219514">
    <property type="component" value="Unassembled WGS sequence"/>
</dbReference>
<dbReference type="InterPro" id="IPR003018">
    <property type="entry name" value="GAF"/>
</dbReference>
<keyword evidence="5" id="KW-1185">Reference proteome</keyword>
<feature type="region of interest" description="Disordered" evidence="2">
    <location>
        <begin position="1"/>
        <end position="25"/>
    </location>
</feature>
<protein>
    <submittedName>
        <fullName evidence="4">Transcriptional regulator, CdaR family</fullName>
    </submittedName>
</protein>
<evidence type="ECO:0000256" key="2">
    <source>
        <dbReference type="SAM" id="MobiDB-lite"/>
    </source>
</evidence>
<dbReference type="EMBL" id="OBDO01000001">
    <property type="protein sequence ID" value="SNX94690.1"/>
    <property type="molecule type" value="Genomic_DNA"/>
</dbReference>
<gene>
    <name evidence="4" type="ORF">SAMN06893097_101487</name>
</gene>
<dbReference type="InterPro" id="IPR029016">
    <property type="entry name" value="GAF-like_dom_sf"/>
</dbReference>
<dbReference type="AlphaFoldDB" id="A0A285E6U7"/>
<evidence type="ECO:0000313" key="5">
    <source>
        <dbReference type="Proteomes" id="UP000219514"/>
    </source>
</evidence>
<dbReference type="Gene3D" id="3.30.450.40">
    <property type="match status" value="1"/>
</dbReference>
<name>A0A285E6U7_9ACTN</name>
<dbReference type="Pfam" id="PF17853">
    <property type="entry name" value="GGDEF_2"/>
    <property type="match status" value="1"/>
</dbReference>
<dbReference type="InterPro" id="IPR025736">
    <property type="entry name" value="PucR_C-HTH_dom"/>
</dbReference>
<dbReference type="Pfam" id="PF13185">
    <property type="entry name" value="GAF_2"/>
    <property type="match status" value="1"/>
</dbReference>
<organism evidence="4 5">
    <name type="scientific">Geodermatophilus sabuli</name>
    <dbReference type="NCBI Taxonomy" id="1564158"/>
    <lineage>
        <taxon>Bacteria</taxon>
        <taxon>Bacillati</taxon>
        <taxon>Actinomycetota</taxon>
        <taxon>Actinomycetes</taxon>
        <taxon>Geodermatophilales</taxon>
        <taxon>Geodermatophilaceae</taxon>
        <taxon>Geodermatophilus</taxon>
    </lineage>
</organism>
<dbReference type="InterPro" id="IPR041522">
    <property type="entry name" value="CdaR_GGDEF"/>
</dbReference>
<accession>A0A285E6U7</accession>
<dbReference type="Gene3D" id="1.10.10.2840">
    <property type="entry name" value="PucR C-terminal helix-turn-helix domain"/>
    <property type="match status" value="1"/>
</dbReference>
<comment type="similarity">
    <text evidence="1">Belongs to the CdaR family.</text>
</comment>